<dbReference type="PROSITE" id="PS51257">
    <property type="entry name" value="PROKAR_LIPOPROTEIN"/>
    <property type="match status" value="1"/>
</dbReference>
<evidence type="ECO:0000313" key="2">
    <source>
        <dbReference type="EMBL" id="PTQ86858.1"/>
    </source>
</evidence>
<gene>
    <name evidence="2" type="ORF">C8R28_100853</name>
</gene>
<dbReference type="Proteomes" id="UP000244110">
    <property type="component" value="Unassembled WGS sequence"/>
</dbReference>
<dbReference type="EMBL" id="QAOL01000008">
    <property type="protein sequence ID" value="PTQ86858.1"/>
    <property type="molecule type" value="Genomic_DNA"/>
</dbReference>
<organism evidence="2 3">
    <name type="scientific">Nitrosomonas ureae</name>
    <dbReference type="NCBI Taxonomy" id="44577"/>
    <lineage>
        <taxon>Bacteria</taxon>
        <taxon>Pseudomonadati</taxon>
        <taxon>Pseudomonadota</taxon>
        <taxon>Betaproteobacteria</taxon>
        <taxon>Nitrosomonadales</taxon>
        <taxon>Nitrosomonadaceae</taxon>
        <taxon>Nitrosomonas</taxon>
    </lineage>
</organism>
<name>A0A2T5ISP4_9PROT</name>
<dbReference type="RefSeq" id="WP_107786407.1">
    <property type="nucleotide sequence ID" value="NZ_QAOL01000008.1"/>
</dbReference>
<comment type="caution">
    <text evidence="2">The sequence shown here is derived from an EMBL/GenBank/DDBJ whole genome shotgun (WGS) entry which is preliminary data.</text>
</comment>
<evidence type="ECO:0000256" key="1">
    <source>
        <dbReference type="SAM" id="SignalP"/>
    </source>
</evidence>
<dbReference type="AlphaFoldDB" id="A0A2T5ISP4"/>
<proteinExistence type="predicted"/>
<evidence type="ECO:0000313" key="3">
    <source>
        <dbReference type="Proteomes" id="UP000244110"/>
    </source>
</evidence>
<evidence type="ECO:0008006" key="4">
    <source>
        <dbReference type="Google" id="ProtNLM"/>
    </source>
</evidence>
<feature type="chain" id="PRO_5015674642" description="Lipoprotein" evidence="1">
    <location>
        <begin position="26"/>
        <end position="172"/>
    </location>
</feature>
<reference evidence="2 3" key="1">
    <citation type="submission" date="2018-04" db="EMBL/GenBank/DDBJ databases">
        <title>Active sludge and wastewater microbial communities from Klosterneuburg, Austria.</title>
        <authorList>
            <person name="Wagner M."/>
        </authorList>
    </citation>
    <scope>NUCLEOTIDE SEQUENCE [LARGE SCALE GENOMIC DNA]</scope>
    <source>
        <strain evidence="2 3">Nm4</strain>
    </source>
</reference>
<feature type="signal peptide" evidence="1">
    <location>
        <begin position="1"/>
        <end position="25"/>
    </location>
</feature>
<accession>A0A2T5ISP4</accession>
<keyword evidence="1" id="KW-0732">Signal</keyword>
<sequence length="172" mass="19095">MYKTISATLFIVCFMMLSGCSTVLKNTSDLANIAVANDQVMSGQVAAVIKSAPLSATENLIVDHAINQYIGFVDKWKSSITYLDAREPIFAEFVSDYNKVVAQYRSVKEQVVTRHWGEYTEENRALLNEYHARADRIDQSVNGLIDAGKRHQAFIDALYLGQVLAGIASNLL</sequence>
<protein>
    <recommendedName>
        <fullName evidence="4">Lipoprotein</fullName>
    </recommendedName>
</protein>